<protein>
    <submittedName>
        <fullName evidence="2">Uncharacterized protein</fullName>
    </submittedName>
</protein>
<sequence length="401" mass="41743">MVEGAAASAHRFVIFFPTDRSPRPADGPTPPVGGPAVEVGARGGERGQPWDTIDSHARHAARARPPSRRDGVARLGAPAGVPTQRDPGAGGRDPAAGDRGWSDLGVGGTKGAELPCDGPSRAPGKAPGQLTIERPSDRRSPGRNPGPQDAFKVLMINVWEEGGAARPLTARRDSPAPRQASPLESQPPRFQERFQALSTGASPPRRRGVFPERLGARAAPPPPVPPGGPGGAARVFKTLGPGRARVPANEWGVLPHLHAGLCLRGLDPCGSRVPGLKTGGSSRASRLGLAHPPCPGWREPRFPREHRLLLVQAALPPEDGRTFGGGPSPGRHFDSVFPPRVVPGGRGFRLGRGFFSALPLPEGAGAGEAHVRPFRTTGPSRARGLGPPGQGCARARARPCA</sequence>
<name>A0AAV7L8M4_PLEWA</name>
<reference evidence="2" key="1">
    <citation type="journal article" date="2022" name="bioRxiv">
        <title>Sequencing and chromosome-scale assembly of the giantPleurodeles waltlgenome.</title>
        <authorList>
            <person name="Brown T."/>
            <person name="Elewa A."/>
            <person name="Iarovenko S."/>
            <person name="Subramanian E."/>
            <person name="Araus A.J."/>
            <person name="Petzold A."/>
            <person name="Susuki M."/>
            <person name="Suzuki K.-i.T."/>
            <person name="Hayashi T."/>
            <person name="Toyoda A."/>
            <person name="Oliveira C."/>
            <person name="Osipova E."/>
            <person name="Leigh N.D."/>
            <person name="Simon A."/>
            <person name="Yun M.H."/>
        </authorList>
    </citation>
    <scope>NUCLEOTIDE SEQUENCE</scope>
    <source>
        <strain evidence="2">20211129_DDA</strain>
        <tissue evidence="2">Liver</tissue>
    </source>
</reference>
<dbReference type="AlphaFoldDB" id="A0AAV7L8M4"/>
<organism evidence="2 3">
    <name type="scientific">Pleurodeles waltl</name>
    <name type="common">Iberian ribbed newt</name>
    <dbReference type="NCBI Taxonomy" id="8319"/>
    <lineage>
        <taxon>Eukaryota</taxon>
        <taxon>Metazoa</taxon>
        <taxon>Chordata</taxon>
        <taxon>Craniata</taxon>
        <taxon>Vertebrata</taxon>
        <taxon>Euteleostomi</taxon>
        <taxon>Amphibia</taxon>
        <taxon>Batrachia</taxon>
        <taxon>Caudata</taxon>
        <taxon>Salamandroidea</taxon>
        <taxon>Salamandridae</taxon>
        <taxon>Pleurodelinae</taxon>
        <taxon>Pleurodeles</taxon>
    </lineage>
</organism>
<dbReference type="Proteomes" id="UP001066276">
    <property type="component" value="Chromosome 11"/>
</dbReference>
<feature type="region of interest" description="Disordered" evidence="1">
    <location>
        <begin position="377"/>
        <end position="401"/>
    </location>
</feature>
<evidence type="ECO:0000256" key="1">
    <source>
        <dbReference type="SAM" id="MobiDB-lite"/>
    </source>
</evidence>
<keyword evidence="3" id="KW-1185">Reference proteome</keyword>
<gene>
    <name evidence="2" type="ORF">NDU88_001074</name>
</gene>
<evidence type="ECO:0000313" key="2">
    <source>
        <dbReference type="EMBL" id="KAJ1087915.1"/>
    </source>
</evidence>
<feature type="region of interest" description="Disordered" evidence="1">
    <location>
        <begin position="18"/>
        <end position="151"/>
    </location>
</feature>
<proteinExistence type="predicted"/>
<evidence type="ECO:0000313" key="3">
    <source>
        <dbReference type="Proteomes" id="UP001066276"/>
    </source>
</evidence>
<accession>A0AAV7L8M4</accession>
<dbReference type="EMBL" id="JANPWB010000015">
    <property type="protein sequence ID" value="KAJ1087915.1"/>
    <property type="molecule type" value="Genomic_DNA"/>
</dbReference>
<feature type="region of interest" description="Disordered" evidence="1">
    <location>
        <begin position="165"/>
        <end position="189"/>
    </location>
</feature>
<comment type="caution">
    <text evidence="2">The sequence shown here is derived from an EMBL/GenBank/DDBJ whole genome shotgun (WGS) entry which is preliminary data.</text>
</comment>